<dbReference type="STRING" id="50429.A0A2B4RME7"/>
<dbReference type="InterPro" id="IPR036108">
    <property type="entry name" value="4pyrrol_syn_uPrphyn_synt_sf"/>
</dbReference>
<dbReference type="GO" id="GO:0004852">
    <property type="term" value="F:uroporphyrinogen-III synthase activity"/>
    <property type="evidence" value="ECO:0007669"/>
    <property type="project" value="InterPro"/>
</dbReference>
<dbReference type="EMBL" id="LSMT01000437">
    <property type="protein sequence ID" value="PFX17989.1"/>
    <property type="molecule type" value="Genomic_DNA"/>
</dbReference>
<dbReference type="InterPro" id="IPR003754">
    <property type="entry name" value="4pyrrol_synth_uPrphyn_synth"/>
</dbReference>
<evidence type="ECO:0000313" key="2">
    <source>
        <dbReference type="EMBL" id="PFX17989.1"/>
    </source>
</evidence>
<dbReference type="UniPathway" id="UPA00251">
    <property type="reaction ID" value="UER00320"/>
</dbReference>
<dbReference type="PANTHER" id="PTHR12390:SF0">
    <property type="entry name" value="UROPORPHYRINOGEN-III SYNTHASE"/>
    <property type="match status" value="1"/>
</dbReference>
<dbReference type="SUPFAM" id="SSF69618">
    <property type="entry name" value="HemD-like"/>
    <property type="match status" value="1"/>
</dbReference>
<feature type="domain" description="Tetrapyrrole biosynthesis uroporphyrinogen III synthase" evidence="1">
    <location>
        <begin position="66"/>
        <end position="201"/>
    </location>
</feature>
<accession>A0A2B4RME7</accession>
<dbReference type="GO" id="GO:0006780">
    <property type="term" value="P:uroporphyrinogen III biosynthetic process"/>
    <property type="evidence" value="ECO:0007669"/>
    <property type="project" value="InterPro"/>
</dbReference>
<dbReference type="GO" id="GO:0005829">
    <property type="term" value="C:cytosol"/>
    <property type="evidence" value="ECO:0007669"/>
    <property type="project" value="TreeGrafter"/>
</dbReference>
<dbReference type="GO" id="GO:0006782">
    <property type="term" value="P:protoporphyrinogen IX biosynthetic process"/>
    <property type="evidence" value="ECO:0007669"/>
    <property type="project" value="UniProtKB-UniPathway"/>
</dbReference>
<dbReference type="Pfam" id="PF02602">
    <property type="entry name" value="HEM4"/>
    <property type="match status" value="1"/>
</dbReference>
<dbReference type="InterPro" id="IPR039793">
    <property type="entry name" value="UROS/Hem4"/>
</dbReference>
<proteinExistence type="predicted"/>
<dbReference type="PANTHER" id="PTHR12390">
    <property type="entry name" value="UROPORPHYRINOGEN III SYNTHASE"/>
    <property type="match status" value="1"/>
</dbReference>
<dbReference type="AlphaFoldDB" id="A0A2B4RME7"/>
<sequence>MAQVIVLFRSPTSPPTEDEYHKELSMQGLAPFSIPVLSFKFDNQEELSQKLQDPNRYGVRDNLGLQCTGDGAGSAEALVPFILQSYTPDSKPLLFPCGNLRREAIPTAMAKAGIGLDSIHVYCTCADPNVKHLLDELMKKQGVPSYAVFFSPSGVNFTQDILSGSEEWDKVKLVAIGKTTADTMKNKGWKVCAVSEQPNAHCLAKCVVQAYDGDQ</sequence>
<dbReference type="Proteomes" id="UP000225706">
    <property type="component" value="Unassembled WGS sequence"/>
</dbReference>
<comment type="caution">
    <text evidence="2">The sequence shown here is derived from an EMBL/GenBank/DDBJ whole genome shotgun (WGS) entry which is preliminary data.</text>
</comment>
<organism evidence="2 3">
    <name type="scientific">Stylophora pistillata</name>
    <name type="common">Smooth cauliflower coral</name>
    <dbReference type="NCBI Taxonomy" id="50429"/>
    <lineage>
        <taxon>Eukaryota</taxon>
        <taxon>Metazoa</taxon>
        <taxon>Cnidaria</taxon>
        <taxon>Anthozoa</taxon>
        <taxon>Hexacorallia</taxon>
        <taxon>Scleractinia</taxon>
        <taxon>Astrocoeniina</taxon>
        <taxon>Pocilloporidae</taxon>
        <taxon>Stylophora</taxon>
    </lineage>
</organism>
<keyword evidence="3" id="KW-1185">Reference proteome</keyword>
<reference evidence="3" key="1">
    <citation type="journal article" date="2017" name="bioRxiv">
        <title>Comparative analysis of the genomes of Stylophora pistillata and Acropora digitifera provides evidence for extensive differences between species of corals.</title>
        <authorList>
            <person name="Voolstra C.R."/>
            <person name="Li Y."/>
            <person name="Liew Y.J."/>
            <person name="Baumgarten S."/>
            <person name="Zoccola D."/>
            <person name="Flot J.-F."/>
            <person name="Tambutte S."/>
            <person name="Allemand D."/>
            <person name="Aranda M."/>
        </authorList>
    </citation>
    <scope>NUCLEOTIDE SEQUENCE [LARGE SCALE GENOMIC DNA]</scope>
</reference>
<dbReference type="CDD" id="cd06578">
    <property type="entry name" value="HemD"/>
    <property type="match status" value="1"/>
</dbReference>
<gene>
    <name evidence="2" type="primary">UROS</name>
    <name evidence="2" type="ORF">AWC38_SpisGene17654</name>
</gene>
<evidence type="ECO:0000259" key="1">
    <source>
        <dbReference type="Pfam" id="PF02602"/>
    </source>
</evidence>
<name>A0A2B4RME7_STYPI</name>
<dbReference type="OrthoDB" id="5595751at2759"/>
<evidence type="ECO:0000313" key="3">
    <source>
        <dbReference type="Proteomes" id="UP000225706"/>
    </source>
</evidence>
<dbReference type="Gene3D" id="3.40.50.10090">
    <property type="match status" value="2"/>
</dbReference>
<protein>
    <submittedName>
        <fullName evidence="2">Uroporphyrinogen-III synthase</fullName>
    </submittedName>
</protein>